<feature type="domain" description="ATP-citrate synthase/succinyl-CoA ligase C-terminal" evidence="5">
    <location>
        <begin position="282"/>
        <end position="392"/>
    </location>
</feature>
<evidence type="ECO:0000256" key="1">
    <source>
        <dbReference type="ARBA" id="ARBA00022598"/>
    </source>
</evidence>
<dbReference type="GO" id="GO:0042709">
    <property type="term" value="C:succinate-CoA ligase complex"/>
    <property type="evidence" value="ECO:0007669"/>
    <property type="project" value="TreeGrafter"/>
</dbReference>
<feature type="domain" description="ATP-grasp fold succinyl-CoA synthetase-type" evidence="6">
    <location>
        <begin position="33"/>
        <end position="219"/>
    </location>
</feature>
<dbReference type="GO" id="GO:0006099">
    <property type="term" value="P:tricarboxylic acid cycle"/>
    <property type="evidence" value="ECO:0007669"/>
    <property type="project" value="InterPro"/>
</dbReference>
<dbReference type="PIRSF" id="PIRSF001554">
    <property type="entry name" value="SucCS_beta"/>
    <property type="match status" value="1"/>
</dbReference>
<dbReference type="PANTHER" id="PTHR11815:SF10">
    <property type="entry name" value="SUCCINATE--COA LIGASE [GDP-FORMING] SUBUNIT BETA, MITOCHONDRIAL"/>
    <property type="match status" value="1"/>
</dbReference>
<dbReference type="InterPro" id="IPR016102">
    <property type="entry name" value="Succinyl-CoA_synth-like"/>
</dbReference>
<proteinExistence type="predicted"/>
<dbReference type="Gene3D" id="3.30.470.20">
    <property type="entry name" value="ATP-grasp fold, B domain"/>
    <property type="match status" value="1"/>
</dbReference>
<gene>
    <name evidence="7" type="ORF">METZ01_LOCUS114809</name>
</gene>
<dbReference type="Pfam" id="PF00549">
    <property type="entry name" value="Ligase_CoA"/>
    <property type="match status" value="1"/>
</dbReference>
<dbReference type="Pfam" id="PF08442">
    <property type="entry name" value="ATP-grasp_2"/>
    <property type="match status" value="1"/>
</dbReference>
<keyword evidence="3" id="KW-0547">Nucleotide-binding</keyword>
<evidence type="ECO:0008006" key="8">
    <source>
        <dbReference type="Google" id="ProtNLM"/>
    </source>
</evidence>
<dbReference type="SUPFAM" id="SSF52210">
    <property type="entry name" value="Succinyl-CoA synthetase domains"/>
    <property type="match status" value="1"/>
</dbReference>
<sequence length="414" mass="44438">GFETICPWRVSGIDSGVDDTEFRRNSGEPWMLLLEHDAKTLLGHYGLPVPSGIYLKAGQNYSKRTLPPGPWMVKAQTATGGRGNAGGIRTCEQTETLDPVRRDLEGLTIGNLPVHGCRVESRVEFEHEGYVSLSLNTVTGLVDILVSPVGGVQIESAVADGAPLHRASALPERAAIIAAGTPLIDTLEGDPQALHKVLEDLAAAFLDLEAILLEINPLFILPDGDCLLGDAKLVLDGNAFSRQPQIESLIEDRSVDYPEACLKQHHGFDFIVTDPNGAVGLLTTGAGLSMMLCDELKTRGLQPYNFCDIRTGGLRDDPQRLVDVLNWLCCASHTRVILVNIFAGITDLAVFAALLVRALDELSVPVLPVIARLTGPNAARATRILDSSQFDITVYPDLGPALDAVDQLLATSSL</sequence>
<dbReference type="InterPro" id="IPR005811">
    <property type="entry name" value="SUCC_ACL_C"/>
</dbReference>
<dbReference type="Gene3D" id="3.30.1490.20">
    <property type="entry name" value="ATP-grasp fold, A domain"/>
    <property type="match status" value="1"/>
</dbReference>
<dbReference type="InterPro" id="IPR013650">
    <property type="entry name" value="ATP-grasp_succ-CoA_synth-type"/>
</dbReference>
<dbReference type="GO" id="GO:0005524">
    <property type="term" value="F:ATP binding"/>
    <property type="evidence" value="ECO:0007669"/>
    <property type="project" value="InterPro"/>
</dbReference>
<organism evidence="7">
    <name type="scientific">marine metagenome</name>
    <dbReference type="NCBI Taxonomy" id="408172"/>
    <lineage>
        <taxon>unclassified sequences</taxon>
        <taxon>metagenomes</taxon>
        <taxon>ecological metagenomes</taxon>
    </lineage>
</organism>
<dbReference type="SUPFAM" id="SSF56059">
    <property type="entry name" value="Glutathione synthetase ATP-binding domain-like"/>
    <property type="match status" value="1"/>
</dbReference>
<accession>A0A381XB10</accession>
<name>A0A381XB10_9ZZZZ</name>
<protein>
    <recommendedName>
        <fullName evidence="8">ATP-grasp domain-containing protein</fullName>
    </recommendedName>
</protein>
<keyword evidence="1" id="KW-0436">Ligase</keyword>
<dbReference type="GO" id="GO:0004775">
    <property type="term" value="F:succinate-CoA ligase (ADP-forming) activity"/>
    <property type="evidence" value="ECO:0007669"/>
    <property type="project" value="TreeGrafter"/>
</dbReference>
<keyword evidence="4" id="KW-0460">Magnesium</keyword>
<evidence type="ECO:0000313" key="7">
    <source>
        <dbReference type="EMBL" id="SVA61955.1"/>
    </source>
</evidence>
<evidence type="ECO:0000256" key="2">
    <source>
        <dbReference type="ARBA" id="ARBA00022723"/>
    </source>
</evidence>
<reference evidence="7" key="1">
    <citation type="submission" date="2018-05" db="EMBL/GenBank/DDBJ databases">
        <authorList>
            <person name="Lanie J.A."/>
            <person name="Ng W.-L."/>
            <person name="Kazmierczak K.M."/>
            <person name="Andrzejewski T.M."/>
            <person name="Davidsen T.M."/>
            <person name="Wayne K.J."/>
            <person name="Tettelin H."/>
            <person name="Glass J.I."/>
            <person name="Rusch D."/>
            <person name="Podicherti R."/>
            <person name="Tsui H.-C.T."/>
            <person name="Winkler M.E."/>
        </authorList>
    </citation>
    <scope>NUCLEOTIDE SEQUENCE</scope>
</reference>
<dbReference type="InterPro" id="IPR013815">
    <property type="entry name" value="ATP_grasp_subdomain_1"/>
</dbReference>
<dbReference type="GO" id="GO:0046872">
    <property type="term" value="F:metal ion binding"/>
    <property type="evidence" value="ECO:0007669"/>
    <property type="project" value="UniProtKB-KW"/>
</dbReference>
<keyword evidence="2" id="KW-0479">Metal-binding</keyword>
<evidence type="ECO:0000259" key="5">
    <source>
        <dbReference type="Pfam" id="PF00549"/>
    </source>
</evidence>
<evidence type="ECO:0000256" key="4">
    <source>
        <dbReference type="ARBA" id="ARBA00022842"/>
    </source>
</evidence>
<evidence type="ECO:0000259" key="6">
    <source>
        <dbReference type="Pfam" id="PF08442"/>
    </source>
</evidence>
<dbReference type="InterPro" id="IPR005809">
    <property type="entry name" value="Succ_CoA_ligase-like_bsu"/>
</dbReference>
<dbReference type="GO" id="GO:0006104">
    <property type="term" value="P:succinyl-CoA metabolic process"/>
    <property type="evidence" value="ECO:0007669"/>
    <property type="project" value="TreeGrafter"/>
</dbReference>
<feature type="non-terminal residue" evidence="7">
    <location>
        <position position="1"/>
    </location>
</feature>
<dbReference type="EMBL" id="UINC01014541">
    <property type="protein sequence ID" value="SVA61955.1"/>
    <property type="molecule type" value="Genomic_DNA"/>
</dbReference>
<dbReference type="AlphaFoldDB" id="A0A381XB10"/>
<dbReference type="Gene3D" id="3.40.50.261">
    <property type="entry name" value="Succinyl-CoA synthetase domains"/>
    <property type="match status" value="1"/>
</dbReference>
<dbReference type="PANTHER" id="PTHR11815">
    <property type="entry name" value="SUCCINYL-COA SYNTHETASE BETA CHAIN"/>
    <property type="match status" value="1"/>
</dbReference>
<evidence type="ECO:0000256" key="3">
    <source>
        <dbReference type="ARBA" id="ARBA00022741"/>
    </source>
</evidence>